<reference evidence="2" key="1">
    <citation type="submission" date="2021-03" db="EMBL/GenBank/DDBJ databases">
        <title>Genomic Encyclopedia of Type Strains, Phase IV (KMG-IV): sequencing the most valuable type-strain genomes for metagenomic binning, comparative biology and taxonomic classification.</title>
        <authorList>
            <person name="Goeker M."/>
        </authorList>
    </citation>
    <scope>NUCLEOTIDE SEQUENCE</scope>
    <source>
        <strain evidence="2">DSM 23564</strain>
    </source>
</reference>
<proteinExistence type="predicted"/>
<dbReference type="AlphaFoldDB" id="A0A8T4GFS1"/>
<evidence type="ECO:0000256" key="1">
    <source>
        <dbReference type="SAM" id="MobiDB-lite"/>
    </source>
</evidence>
<evidence type="ECO:0000313" key="3">
    <source>
        <dbReference type="Proteomes" id="UP000823588"/>
    </source>
</evidence>
<dbReference type="EMBL" id="JAGGKQ010000020">
    <property type="protein sequence ID" value="MBP1923358.1"/>
    <property type="molecule type" value="Genomic_DNA"/>
</dbReference>
<sequence>MKEFPPLPSVEAPAEENGSDAVGHAAAADAFREGHLWTEELVDGDPLRFRVTDAGFLEFGDDERVFDHDAVPLRYRAAVRAVREEFARDAFVTAVEDPGSVTFFGVATHARRLPYDLDRIPPFLGTALHDVDGERYLPPDTVRSAFERVGLPTIDPIDKELRAAHVDPREYPVPESQWYDGPAAGVVFHNKGGRRAVRRSLPVGNNGSGTGETSETHETSETKEIDLDDRVTDAWLDRLVEGSSVDAGIDPDATTVEAVVDRALERVARETPALASDLGGPSENEVRSTLAGRVDRYLRS</sequence>
<gene>
    <name evidence="2" type="ORF">J2751_002400</name>
</gene>
<dbReference type="Proteomes" id="UP000823588">
    <property type="component" value="Unassembled WGS sequence"/>
</dbReference>
<keyword evidence="3" id="KW-1185">Reference proteome</keyword>
<feature type="compositionally biased region" description="Basic and acidic residues" evidence="1">
    <location>
        <begin position="214"/>
        <end position="223"/>
    </location>
</feature>
<organism evidence="2 3">
    <name type="scientific">Halorubrum alkaliphilum</name>
    <dbReference type="NCBI Taxonomy" id="261290"/>
    <lineage>
        <taxon>Archaea</taxon>
        <taxon>Methanobacteriati</taxon>
        <taxon>Methanobacteriota</taxon>
        <taxon>Stenosarchaea group</taxon>
        <taxon>Halobacteria</taxon>
        <taxon>Halobacteriales</taxon>
        <taxon>Haloferacaceae</taxon>
        <taxon>Halorubrum</taxon>
    </lineage>
</organism>
<feature type="region of interest" description="Disordered" evidence="1">
    <location>
        <begin position="198"/>
        <end position="223"/>
    </location>
</feature>
<name>A0A8T4GFS1_9EURY</name>
<accession>A0A8T4GFS1</accession>
<feature type="region of interest" description="Disordered" evidence="1">
    <location>
        <begin position="1"/>
        <end position="21"/>
    </location>
</feature>
<evidence type="ECO:0000313" key="2">
    <source>
        <dbReference type="EMBL" id="MBP1923358.1"/>
    </source>
</evidence>
<dbReference type="RefSeq" id="WP_209486233.1">
    <property type="nucleotide sequence ID" value="NZ_JAGGKQ010000020.1"/>
</dbReference>
<comment type="caution">
    <text evidence="2">The sequence shown here is derived from an EMBL/GenBank/DDBJ whole genome shotgun (WGS) entry which is preliminary data.</text>
</comment>
<dbReference type="OrthoDB" id="326212at2157"/>
<evidence type="ECO:0008006" key="4">
    <source>
        <dbReference type="Google" id="ProtNLM"/>
    </source>
</evidence>
<protein>
    <recommendedName>
        <fullName evidence="4">RNA ligase domain-containing protein</fullName>
    </recommendedName>
</protein>